<keyword evidence="9" id="KW-1185">Reference proteome</keyword>
<keyword evidence="3 6" id="KW-0812">Transmembrane</keyword>
<feature type="domain" description="Type II secretion system protein GspF" evidence="7">
    <location>
        <begin position="105"/>
        <end position="230"/>
    </location>
</feature>
<protein>
    <submittedName>
        <fullName evidence="8">Type II secretion system protein</fullName>
    </submittedName>
</protein>
<dbReference type="PANTHER" id="PTHR35007">
    <property type="entry name" value="INTEGRAL MEMBRANE PROTEIN-RELATED"/>
    <property type="match status" value="1"/>
</dbReference>
<dbReference type="InterPro" id="IPR018076">
    <property type="entry name" value="T2SS_GspF_dom"/>
</dbReference>
<dbReference type="AlphaFoldDB" id="A0A511JLK3"/>
<dbReference type="PANTHER" id="PTHR35007:SF3">
    <property type="entry name" value="POSSIBLE CONSERVED ALANINE RICH MEMBRANE PROTEIN"/>
    <property type="match status" value="1"/>
</dbReference>
<evidence type="ECO:0000256" key="2">
    <source>
        <dbReference type="ARBA" id="ARBA00022475"/>
    </source>
</evidence>
<keyword evidence="5 6" id="KW-0472">Membrane</keyword>
<proteinExistence type="predicted"/>
<organism evidence="8 9">
    <name type="scientific">Cellulomonas terrae</name>
    <dbReference type="NCBI Taxonomy" id="311234"/>
    <lineage>
        <taxon>Bacteria</taxon>
        <taxon>Bacillati</taxon>
        <taxon>Actinomycetota</taxon>
        <taxon>Actinomycetes</taxon>
        <taxon>Micrococcales</taxon>
        <taxon>Cellulomonadaceae</taxon>
        <taxon>Cellulomonas</taxon>
    </lineage>
</organism>
<evidence type="ECO:0000256" key="1">
    <source>
        <dbReference type="ARBA" id="ARBA00004651"/>
    </source>
</evidence>
<evidence type="ECO:0000256" key="5">
    <source>
        <dbReference type="ARBA" id="ARBA00023136"/>
    </source>
</evidence>
<sequence>MAPSTIFIILLGGLVGVGVVLLLTAVRPRPTEHRVVHRSGPTLAERIGRRGLLAAAVALVVLLLTRWPVAAAGAAVVVMSWTALFGGARAEKQSMARIEGLASWTESLRDTIAGAVGLEQAIPATVFAASPAIQPQLRLLVDRLRVRVPLPTALQRLADDLDDPSADLVVASLILNARLRGPGLRQVLTSLSESAREELDMRQRVAAGRSSTRRSAQIVMGFSLGVILLISLINPTYVAPYSTVTGQLVLLIVIGLFGAGFWWMKRLSGVDVPDRFLVATPERMASSPARGAVAQTERAL</sequence>
<evidence type="ECO:0000313" key="9">
    <source>
        <dbReference type="Proteomes" id="UP000321049"/>
    </source>
</evidence>
<feature type="transmembrane region" description="Helical" evidence="6">
    <location>
        <begin position="218"/>
        <end position="238"/>
    </location>
</feature>
<dbReference type="EMBL" id="BJWH01000012">
    <property type="protein sequence ID" value="GEL98891.1"/>
    <property type="molecule type" value="Genomic_DNA"/>
</dbReference>
<dbReference type="Proteomes" id="UP000321049">
    <property type="component" value="Unassembled WGS sequence"/>
</dbReference>
<feature type="transmembrane region" description="Helical" evidence="6">
    <location>
        <begin position="244"/>
        <end position="264"/>
    </location>
</feature>
<comment type="caution">
    <text evidence="8">The sequence shown here is derived from an EMBL/GenBank/DDBJ whole genome shotgun (WGS) entry which is preliminary data.</text>
</comment>
<evidence type="ECO:0000313" key="8">
    <source>
        <dbReference type="EMBL" id="GEL98891.1"/>
    </source>
</evidence>
<comment type="subcellular location">
    <subcellularLocation>
        <location evidence="1">Cell membrane</location>
        <topology evidence="1">Multi-pass membrane protein</topology>
    </subcellularLocation>
</comment>
<dbReference type="OrthoDB" id="5243396at2"/>
<keyword evidence="4 6" id="KW-1133">Transmembrane helix</keyword>
<feature type="transmembrane region" description="Helical" evidence="6">
    <location>
        <begin position="47"/>
        <end position="64"/>
    </location>
</feature>
<feature type="transmembrane region" description="Helical" evidence="6">
    <location>
        <begin position="6"/>
        <end position="26"/>
    </location>
</feature>
<evidence type="ECO:0000259" key="7">
    <source>
        <dbReference type="Pfam" id="PF00482"/>
    </source>
</evidence>
<accession>A0A511JLK3</accession>
<evidence type="ECO:0000256" key="4">
    <source>
        <dbReference type="ARBA" id="ARBA00022989"/>
    </source>
</evidence>
<feature type="transmembrane region" description="Helical" evidence="6">
    <location>
        <begin position="70"/>
        <end position="88"/>
    </location>
</feature>
<keyword evidence="2" id="KW-1003">Cell membrane</keyword>
<dbReference type="RefSeq" id="WP_146846467.1">
    <property type="nucleotide sequence ID" value="NZ_BJWH01000012.1"/>
</dbReference>
<gene>
    <name evidence="8" type="ORF">CTE05_24380</name>
</gene>
<evidence type="ECO:0000256" key="3">
    <source>
        <dbReference type="ARBA" id="ARBA00022692"/>
    </source>
</evidence>
<dbReference type="Pfam" id="PF00482">
    <property type="entry name" value="T2SSF"/>
    <property type="match status" value="1"/>
</dbReference>
<name>A0A511JLK3_9CELL</name>
<reference evidence="8 9" key="1">
    <citation type="submission" date="2019-07" db="EMBL/GenBank/DDBJ databases">
        <title>Whole genome shotgun sequence of Cellulomonas terrae NBRC 100819.</title>
        <authorList>
            <person name="Hosoyama A."/>
            <person name="Uohara A."/>
            <person name="Ohji S."/>
            <person name="Ichikawa N."/>
        </authorList>
    </citation>
    <scope>NUCLEOTIDE SEQUENCE [LARGE SCALE GENOMIC DNA]</scope>
    <source>
        <strain evidence="8 9">NBRC 100819</strain>
    </source>
</reference>
<evidence type="ECO:0000256" key="6">
    <source>
        <dbReference type="SAM" id="Phobius"/>
    </source>
</evidence>
<dbReference type="GO" id="GO:0005886">
    <property type="term" value="C:plasma membrane"/>
    <property type="evidence" value="ECO:0007669"/>
    <property type="project" value="UniProtKB-SubCell"/>
</dbReference>